<protein>
    <submittedName>
        <fullName evidence="1">Kinesin-like protein</fullName>
    </submittedName>
</protein>
<sequence length="105" mass="12438">MRGVETAQHLFLTCPVFAPLWSLIRTWVDIFSVDPFLLQDHFVQFTHSAGGPRARRSFLQLLWLCCIWVVWHERNSRIFKAKKSTVHQMLDKIKAHSLWLMKAFN</sequence>
<dbReference type="AlphaFoldDB" id="A0A392N281"/>
<feature type="non-terminal residue" evidence="1">
    <location>
        <position position="105"/>
    </location>
</feature>
<evidence type="ECO:0000313" key="2">
    <source>
        <dbReference type="Proteomes" id="UP000265520"/>
    </source>
</evidence>
<proteinExistence type="predicted"/>
<evidence type="ECO:0000313" key="1">
    <source>
        <dbReference type="EMBL" id="MCH93831.1"/>
    </source>
</evidence>
<organism evidence="1 2">
    <name type="scientific">Trifolium medium</name>
    <dbReference type="NCBI Taxonomy" id="97028"/>
    <lineage>
        <taxon>Eukaryota</taxon>
        <taxon>Viridiplantae</taxon>
        <taxon>Streptophyta</taxon>
        <taxon>Embryophyta</taxon>
        <taxon>Tracheophyta</taxon>
        <taxon>Spermatophyta</taxon>
        <taxon>Magnoliopsida</taxon>
        <taxon>eudicotyledons</taxon>
        <taxon>Gunneridae</taxon>
        <taxon>Pentapetalae</taxon>
        <taxon>rosids</taxon>
        <taxon>fabids</taxon>
        <taxon>Fabales</taxon>
        <taxon>Fabaceae</taxon>
        <taxon>Papilionoideae</taxon>
        <taxon>50 kb inversion clade</taxon>
        <taxon>NPAAA clade</taxon>
        <taxon>Hologalegina</taxon>
        <taxon>IRL clade</taxon>
        <taxon>Trifolieae</taxon>
        <taxon>Trifolium</taxon>
    </lineage>
</organism>
<keyword evidence="2" id="KW-1185">Reference proteome</keyword>
<comment type="caution">
    <text evidence="1">The sequence shown here is derived from an EMBL/GenBank/DDBJ whole genome shotgun (WGS) entry which is preliminary data.</text>
</comment>
<reference evidence="1 2" key="1">
    <citation type="journal article" date="2018" name="Front. Plant Sci.">
        <title>Red Clover (Trifolium pratense) and Zigzag Clover (T. medium) - A Picture of Genomic Similarities and Differences.</title>
        <authorList>
            <person name="Dluhosova J."/>
            <person name="Istvanek J."/>
            <person name="Nedelnik J."/>
            <person name="Repkova J."/>
        </authorList>
    </citation>
    <scope>NUCLEOTIDE SEQUENCE [LARGE SCALE GENOMIC DNA]</scope>
    <source>
        <strain evidence="2">cv. 10/8</strain>
        <tissue evidence="1">Leaf</tissue>
    </source>
</reference>
<dbReference type="EMBL" id="LXQA010025876">
    <property type="protein sequence ID" value="MCH93831.1"/>
    <property type="molecule type" value="Genomic_DNA"/>
</dbReference>
<dbReference type="Proteomes" id="UP000265520">
    <property type="component" value="Unassembled WGS sequence"/>
</dbReference>
<name>A0A392N281_9FABA</name>
<accession>A0A392N281</accession>